<dbReference type="OrthoDB" id="3366823at2759"/>
<organism evidence="6">
    <name type="scientific">Schizophyllum commune (strain H4-8 / FGSC 9210)</name>
    <name type="common">Split gill fungus</name>
    <dbReference type="NCBI Taxonomy" id="578458"/>
    <lineage>
        <taxon>Eukaryota</taxon>
        <taxon>Fungi</taxon>
        <taxon>Dikarya</taxon>
        <taxon>Basidiomycota</taxon>
        <taxon>Agaricomycotina</taxon>
        <taxon>Agaricomycetes</taxon>
        <taxon>Agaricomycetidae</taxon>
        <taxon>Agaricales</taxon>
        <taxon>Schizophyllaceae</taxon>
        <taxon>Schizophyllum</taxon>
    </lineage>
</organism>
<dbReference type="InParanoid" id="D8Q1F0"/>
<dbReference type="GO" id="GO:0005634">
    <property type="term" value="C:nucleus"/>
    <property type="evidence" value="ECO:0007669"/>
    <property type="project" value="UniProtKB-SubCell"/>
</dbReference>
<comment type="subcellular location">
    <subcellularLocation>
        <location evidence="1">Nucleus</location>
    </subcellularLocation>
</comment>
<keyword evidence="2" id="KW-0539">Nucleus</keyword>
<feature type="domain" description="RED-like N-terminal" evidence="4">
    <location>
        <begin position="51"/>
        <end position="142"/>
    </location>
</feature>
<feature type="region of interest" description="Disordered" evidence="3">
    <location>
        <begin position="1"/>
        <end position="79"/>
    </location>
</feature>
<name>D8Q1F0_SCHCM</name>
<feature type="compositionally biased region" description="Basic and acidic residues" evidence="3">
    <location>
        <begin position="164"/>
        <end position="178"/>
    </location>
</feature>
<feature type="compositionally biased region" description="Low complexity" evidence="3">
    <location>
        <begin position="252"/>
        <end position="270"/>
    </location>
</feature>
<feature type="non-terminal residue" evidence="5">
    <location>
        <position position="452"/>
    </location>
</feature>
<dbReference type="HOGENOM" id="CLU_048753_0_0_1"/>
<protein>
    <recommendedName>
        <fullName evidence="4">RED-like N-terminal domain-containing protein</fullName>
    </recommendedName>
</protein>
<gene>
    <name evidence="5" type="ORF">SCHCODRAFT_108231</name>
</gene>
<proteinExistence type="predicted"/>
<dbReference type="KEGG" id="scm:SCHCO_02495552"/>
<reference evidence="5 6" key="1">
    <citation type="journal article" date="2010" name="Nat. Biotechnol.">
        <title>Genome sequence of the model mushroom Schizophyllum commune.</title>
        <authorList>
            <person name="Ohm R.A."/>
            <person name="de Jong J.F."/>
            <person name="Lugones L.G."/>
            <person name="Aerts A."/>
            <person name="Kothe E."/>
            <person name="Stajich J.E."/>
            <person name="de Vries R.P."/>
            <person name="Record E."/>
            <person name="Levasseur A."/>
            <person name="Baker S.E."/>
            <person name="Bartholomew K.A."/>
            <person name="Coutinho P.M."/>
            <person name="Erdmann S."/>
            <person name="Fowler T.J."/>
            <person name="Gathman A.C."/>
            <person name="Lombard V."/>
            <person name="Henrissat B."/>
            <person name="Knabe N."/>
            <person name="Kuees U."/>
            <person name="Lilly W.W."/>
            <person name="Lindquist E."/>
            <person name="Lucas S."/>
            <person name="Magnuson J.K."/>
            <person name="Piumi F."/>
            <person name="Raudaskoski M."/>
            <person name="Salamov A."/>
            <person name="Schmutz J."/>
            <person name="Schwarze F.W.M.R."/>
            <person name="vanKuyk P.A."/>
            <person name="Horton J.S."/>
            <person name="Grigoriev I.V."/>
            <person name="Woesten H.A.B."/>
        </authorList>
    </citation>
    <scope>NUCLEOTIDE SEQUENCE [LARGE SCALE GENOMIC DNA]</scope>
    <source>
        <strain evidence="6">H4-8 / FGSC 9210</strain>
    </source>
</reference>
<feature type="compositionally biased region" description="Basic residues" evidence="3">
    <location>
        <begin position="436"/>
        <end position="446"/>
    </location>
</feature>
<evidence type="ECO:0000259" key="4">
    <source>
        <dbReference type="Pfam" id="PF07808"/>
    </source>
</evidence>
<evidence type="ECO:0000313" key="5">
    <source>
        <dbReference type="EMBL" id="EFI97927.1"/>
    </source>
</evidence>
<sequence>MARALTSGLALLPPPWTRKLLSTPAPPRDKPDKSKPTRSKAVDASKPAFQPRKVKKQTEGKYRDRASERREGKASDYAQAEALLQDFEKRTANEDKDVVEQQRRYLGGDSTHTVLVKGLDLSLLEANRAKESRNTDDDDLLEAAYRGEDVLPPAELSASPAPTDEPKKRSRADIIKQMKEKRKGQSSADAPALPPKEDKTIDKSKFKSIGFKPAGDKPKKKKAKTEGDGERRKKKRKVEGDEEKATAPGEASPPAATDSAVPPASTSATPAPAPQPSKPKEPSPEPIPEDFDIFAGAGDYEGIPDEEEASDHEHAPPRSGSAEPGEVQGPAPADPNAMQGAEQTSRARWFDDDEPREPVLPPRPATPPALKVLKGKQKAAVPAAGVEDGEVQSDEDGEVQSDEETPARLAPLESSAVPSIKDLLAMDEAREALEKRQKRKEKKKKGTERGGG</sequence>
<evidence type="ECO:0000313" key="6">
    <source>
        <dbReference type="Proteomes" id="UP000007431"/>
    </source>
</evidence>
<feature type="compositionally biased region" description="Basic and acidic residues" evidence="3">
    <location>
        <begin position="195"/>
        <end position="205"/>
    </location>
</feature>
<feature type="region of interest" description="Disordered" evidence="3">
    <location>
        <begin position="125"/>
        <end position="452"/>
    </location>
</feature>
<dbReference type="STRING" id="578458.D8Q1F0"/>
<keyword evidence="6" id="KW-1185">Reference proteome</keyword>
<dbReference type="PANTHER" id="PTHR12765">
    <property type="entry name" value="RED PROTEIN IK FACTOR CYTOKINE IK"/>
    <property type="match status" value="1"/>
</dbReference>
<dbReference type="GeneID" id="9590873"/>
<dbReference type="VEuPathDB" id="FungiDB:SCHCODRAFT_02495552"/>
<accession>D8Q1F0</accession>
<evidence type="ECO:0000256" key="1">
    <source>
        <dbReference type="ARBA" id="ARBA00004123"/>
    </source>
</evidence>
<dbReference type="Pfam" id="PF07808">
    <property type="entry name" value="RED_N"/>
    <property type="match status" value="1"/>
</dbReference>
<dbReference type="eggNOG" id="KOG2498">
    <property type="taxonomic scope" value="Eukaryota"/>
</dbReference>
<feature type="compositionally biased region" description="Basic and acidic residues" evidence="3">
    <location>
        <begin position="27"/>
        <end position="43"/>
    </location>
</feature>
<dbReference type="EMBL" id="GL377305">
    <property type="protein sequence ID" value="EFI97927.1"/>
    <property type="molecule type" value="Genomic_DNA"/>
</dbReference>
<evidence type="ECO:0000256" key="3">
    <source>
        <dbReference type="SAM" id="MobiDB-lite"/>
    </source>
</evidence>
<evidence type="ECO:0000256" key="2">
    <source>
        <dbReference type="ARBA" id="ARBA00023242"/>
    </source>
</evidence>
<dbReference type="InterPro" id="IPR012916">
    <property type="entry name" value="RED_N"/>
</dbReference>
<dbReference type="AlphaFoldDB" id="D8Q1F0"/>
<dbReference type="Proteomes" id="UP000007431">
    <property type="component" value="Unassembled WGS sequence"/>
</dbReference>
<dbReference type="InterPro" id="IPR039896">
    <property type="entry name" value="Red-like"/>
</dbReference>
<feature type="compositionally biased region" description="Low complexity" evidence="3">
    <location>
        <begin position="151"/>
        <end position="162"/>
    </location>
</feature>
<dbReference type="OMA" id="LKSTHMV"/>
<feature type="compositionally biased region" description="Acidic residues" evidence="3">
    <location>
        <begin position="387"/>
        <end position="404"/>
    </location>
</feature>
<feature type="compositionally biased region" description="Basic and acidic residues" evidence="3">
    <location>
        <begin position="56"/>
        <end position="74"/>
    </location>
</feature>
<feature type="compositionally biased region" description="Pro residues" evidence="3">
    <location>
        <begin position="358"/>
        <end position="367"/>
    </location>
</feature>